<feature type="transmembrane region" description="Helical" evidence="1">
    <location>
        <begin position="81"/>
        <end position="101"/>
    </location>
</feature>
<keyword evidence="1" id="KW-0472">Membrane</keyword>
<feature type="transmembrane region" description="Helical" evidence="1">
    <location>
        <begin position="167"/>
        <end position="187"/>
    </location>
</feature>
<name>A0A5C3LNJ5_9AGAR</name>
<gene>
    <name evidence="2" type="ORF">BDQ12DRAFT_690490</name>
</gene>
<sequence length="270" mass="29450">MASTSNPDINFAHLIGYHSVAAAVIFAILYIPLLGWFLFQSLRRPTYVHFVLSFFCSIRVAGFIIRALLAGSDSVGHNLNVLIADQILFGVGFFGLLYSAYTLVLDRESLVDIAPPTNIISSLTRNRKLFRLAMTAAVAIGITGSSMSQDSSPQSVNTGSTLRKISAIIFLVLTVLQAYQTCVLARMEMTSSGAYRHDNESFGMKNGIFILVAISLLLLIREAFSVATIGNLAKQNNEHIWYPLLALPEILAVVLYATPGLVPPRAELPQ</sequence>
<accession>A0A5C3LNJ5</accession>
<feature type="transmembrane region" description="Helical" evidence="1">
    <location>
        <begin position="46"/>
        <end position="69"/>
    </location>
</feature>
<dbReference type="OrthoDB" id="5389493at2759"/>
<dbReference type="STRING" id="68775.A0A5C3LNJ5"/>
<keyword evidence="3" id="KW-1185">Reference proteome</keyword>
<evidence type="ECO:0008006" key="4">
    <source>
        <dbReference type="Google" id="ProtNLM"/>
    </source>
</evidence>
<keyword evidence="1" id="KW-1133">Transmembrane helix</keyword>
<feature type="transmembrane region" description="Helical" evidence="1">
    <location>
        <begin position="208"/>
        <end position="228"/>
    </location>
</feature>
<keyword evidence="1" id="KW-0812">Transmembrane</keyword>
<feature type="transmembrane region" description="Helical" evidence="1">
    <location>
        <begin position="240"/>
        <end position="262"/>
    </location>
</feature>
<reference evidence="2 3" key="1">
    <citation type="journal article" date="2019" name="Nat. Ecol. Evol.">
        <title>Megaphylogeny resolves global patterns of mushroom evolution.</title>
        <authorList>
            <person name="Varga T."/>
            <person name="Krizsan K."/>
            <person name="Foldi C."/>
            <person name="Dima B."/>
            <person name="Sanchez-Garcia M."/>
            <person name="Sanchez-Ramirez S."/>
            <person name="Szollosi G.J."/>
            <person name="Szarkandi J.G."/>
            <person name="Papp V."/>
            <person name="Albert L."/>
            <person name="Andreopoulos W."/>
            <person name="Angelini C."/>
            <person name="Antonin V."/>
            <person name="Barry K.W."/>
            <person name="Bougher N.L."/>
            <person name="Buchanan P."/>
            <person name="Buyck B."/>
            <person name="Bense V."/>
            <person name="Catcheside P."/>
            <person name="Chovatia M."/>
            <person name="Cooper J."/>
            <person name="Damon W."/>
            <person name="Desjardin D."/>
            <person name="Finy P."/>
            <person name="Geml J."/>
            <person name="Haridas S."/>
            <person name="Hughes K."/>
            <person name="Justo A."/>
            <person name="Karasinski D."/>
            <person name="Kautmanova I."/>
            <person name="Kiss B."/>
            <person name="Kocsube S."/>
            <person name="Kotiranta H."/>
            <person name="LaButti K.M."/>
            <person name="Lechner B.E."/>
            <person name="Liimatainen K."/>
            <person name="Lipzen A."/>
            <person name="Lukacs Z."/>
            <person name="Mihaltcheva S."/>
            <person name="Morgado L.N."/>
            <person name="Niskanen T."/>
            <person name="Noordeloos M.E."/>
            <person name="Ohm R.A."/>
            <person name="Ortiz-Santana B."/>
            <person name="Ovrebo C."/>
            <person name="Racz N."/>
            <person name="Riley R."/>
            <person name="Savchenko A."/>
            <person name="Shiryaev A."/>
            <person name="Soop K."/>
            <person name="Spirin V."/>
            <person name="Szebenyi C."/>
            <person name="Tomsovsky M."/>
            <person name="Tulloss R.E."/>
            <person name="Uehling J."/>
            <person name="Grigoriev I.V."/>
            <person name="Vagvolgyi C."/>
            <person name="Papp T."/>
            <person name="Martin F.M."/>
            <person name="Miettinen O."/>
            <person name="Hibbett D.S."/>
            <person name="Nagy L.G."/>
        </authorList>
    </citation>
    <scope>NUCLEOTIDE SEQUENCE [LARGE SCALE GENOMIC DNA]</scope>
    <source>
        <strain evidence="2 3">CBS 166.37</strain>
    </source>
</reference>
<organism evidence="2 3">
    <name type="scientific">Crucibulum laeve</name>
    <dbReference type="NCBI Taxonomy" id="68775"/>
    <lineage>
        <taxon>Eukaryota</taxon>
        <taxon>Fungi</taxon>
        <taxon>Dikarya</taxon>
        <taxon>Basidiomycota</taxon>
        <taxon>Agaricomycotina</taxon>
        <taxon>Agaricomycetes</taxon>
        <taxon>Agaricomycetidae</taxon>
        <taxon>Agaricales</taxon>
        <taxon>Agaricineae</taxon>
        <taxon>Nidulariaceae</taxon>
        <taxon>Crucibulum</taxon>
    </lineage>
</organism>
<proteinExistence type="predicted"/>
<protein>
    <recommendedName>
        <fullName evidence="4">RTA1 like protein-domain-containing protein</fullName>
    </recommendedName>
</protein>
<feature type="transmembrane region" description="Helical" evidence="1">
    <location>
        <begin position="129"/>
        <end position="147"/>
    </location>
</feature>
<evidence type="ECO:0000313" key="2">
    <source>
        <dbReference type="EMBL" id="TFK33853.1"/>
    </source>
</evidence>
<evidence type="ECO:0000313" key="3">
    <source>
        <dbReference type="Proteomes" id="UP000308652"/>
    </source>
</evidence>
<feature type="transmembrane region" description="Helical" evidence="1">
    <location>
        <begin position="20"/>
        <end position="39"/>
    </location>
</feature>
<evidence type="ECO:0000256" key="1">
    <source>
        <dbReference type="SAM" id="Phobius"/>
    </source>
</evidence>
<dbReference type="PANTHER" id="PTHR42109">
    <property type="entry name" value="UNPLACED GENOMIC SCAFFOLD UM_SCAF_CONTIG_1.265, WHOLE GENOME SHOTGUN SEQUENCE"/>
    <property type="match status" value="1"/>
</dbReference>
<dbReference type="EMBL" id="ML213640">
    <property type="protein sequence ID" value="TFK33853.1"/>
    <property type="molecule type" value="Genomic_DNA"/>
</dbReference>
<dbReference type="AlphaFoldDB" id="A0A5C3LNJ5"/>
<dbReference type="Proteomes" id="UP000308652">
    <property type="component" value="Unassembled WGS sequence"/>
</dbReference>
<dbReference type="PANTHER" id="PTHR42109:SF2">
    <property type="entry name" value="INTEGRAL MEMBRANE PROTEIN"/>
    <property type="match status" value="1"/>
</dbReference>